<evidence type="ECO:0000256" key="2">
    <source>
        <dbReference type="SAM" id="SignalP"/>
    </source>
</evidence>
<dbReference type="EMBL" id="BMWS01000004">
    <property type="protein sequence ID" value="GGX09147.1"/>
    <property type="molecule type" value="Genomic_DNA"/>
</dbReference>
<name>A0A918JSU7_9FLAO</name>
<feature type="region of interest" description="Disordered" evidence="1">
    <location>
        <begin position="22"/>
        <end position="48"/>
    </location>
</feature>
<evidence type="ECO:0000256" key="1">
    <source>
        <dbReference type="SAM" id="MobiDB-lite"/>
    </source>
</evidence>
<feature type="compositionally biased region" description="Low complexity" evidence="1">
    <location>
        <begin position="29"/>
        <end position="43"/>
    </location>
</feature>
<protein>
    <recommendedName>
        <fullName evidence="5">Secreted protein</fullName>
    </recommendedName>
</protein>
<feature type="chain" id="PRO_5038031369" description="Secreted protein" evidence="2">
    <location>
        <begin position="23"/>
        <end position="62"/>
    </location>
</feature>
<dbReference type="RefSeq" id="WP_027411306.1">
    <property type="nucleotide sequence ID" value="NZ_BMWS01000004.1"/>
</dbReference>
<organism evidence="3 4">
    <name type="scientific">Aquimarina muelleri</name>
    <dbReference type="NCBI Taxonomy" id="279356"/>
    <lineage>
        <taxon>Bacteria</taxon>
        <taxon>Pseudomonadati</taxon>
        <taxon>Bacteroidota</taxon>
        <taxon>Flavobacteriia</taxon>
        <taxon>Flavobacteriales</taxon>
        <taxon>Flavobacteriaceae</taxon>
        <taxon>Aquimarina</taxon>
    </lineage>
</organism>
<evidence type="ECO:0008006" key="5">
    <source>
        <dbReference type="Google" id="ProtNLM"/>
    </source>
</evidence>
<keyword evidence="4" id="KW-1185">Reference proteome</keyword>
<comment type="caution">
    <text evidence="3">The sequence shown here is derived from an EMBL/GenBank/DDBJ whole genome shotgun (WGS) entry which is preliminary data.</text>
</comment>
<dbReference type="Proteomes" id="UP000601108">
    <property type="component" value="Unassembled WGS sequence"/>
</dbReference>
<dbReference type="PROSITE" id="PS51257">
    <property type="entry name" value="PROKAR_LIPOPROTEIN"/>
    <property type="match status" value="1"/>
</dbReference>
<sequence>MIKKLPFLLVIVTILFSCEAESFEESDFTTENTTENTPEDTPAIEQDKIIDLYNESDGGLGK</sequence>
<keyword evidence="2" id="KW-0732">Signal</keyword>
<reference evidence="3 4" key="1">
    <citation type="journal article" date="2014" name="Int. J. Syst. Evol. Microbiol.">
        <title>Complete genome sequence of Corynebacterium casei LMG S-19264T (=DSM 44701T), isolated from a smear-ripened cheese.</title>
        <authorList>
            <consortium name="US DOE Joint Genome Institute (JGI-PGF)"/>
            <person name="Walter F."/>
            <person name="Albersmeier A."/>
            <person name="Kalinowski J."/>
            <person name="Ruckert C."/>
        </authorList>
    </citation>
    <scope>NUCLEOTIDE SEQUENCE [LARGE SCALE GENOMIC DNA]</scope>
    <source>
        <strain evidence="3 4">KCTC 12285</strain>
    </source>
</reference>
<feature type="signal peptide" evidence="2">
    <location>
        <begin position="1"/>
        <end position="22"/>
    </location>
</feature>
<evidence type="ECO:0000313" key="3">
    <source>
        <dbReference type="EMBL" id="GGX09147.1"/>
    </source>
</evidence>
<accession>A0A918JSU7</accession>
<evidence type="ECO:0000313" key="4">
    <source>
        <dbReference type="Proteomes" id="UP000601108"/>
    </source>
</evidence>
<gene>
    <name evidence="3" type="ORF">GCM10007384_08720</name>
</gene>
<proteinExistence type="predicted"/>
<dbReference type="AlphaFoldDB" id="A0A918JSU7"/>